<dbReference type="EC" id="2.3.2.27" evidence="1"/>
<keyword evidence="2" id="KW-1185">Reference proteome</keyword>
<evidence type="ECO:0000313" key="1">
    <source>
        <dbReference type="EMBL" id="KAJ9063655.1"/>
    </source>
</evidence>
<proteinExistence type="predicted"/>
<keyword evidence="1" id="KW-0808">Transferase</keyword>
<protein>
    <submittedName>
        <fullName evidence="1">Transcriptional repressor negative regulator of transcription subunit 4</fullName>
        <ecNumber evidence="1">2.3.2.27</ecNumber>
    </submittedName>
</protein>
<dbReference type="Proteomes" id="UP001165960">
    <property type="component" value="Unassembled WGS sequence"/>
</dbReference>
<sequence>MWKERFSLTPGSSKKNLVYVLGFSNKYCNPDLLRKNDYFGQFGTITKLIISPRNKVGNQSSFAVYVTYQNSEEAARAIAALDGSEVDGKFLKACYGTTKYCANFLKQMPCTNPTCLYLHEITKDSEYAVSTSNRFALKTAMPPFSSQSSEAKRSERRSNVNRGFSVNMKDLRGSALPATASWAKGPGSSLDIGSKSSGDVAMDFPALLPVRHESNHTPKPSAKRKEWQESPREPITPKPKSPSPIPDEEDFYEDVQMDALTPGTKTPADTAALTASVPLSDNDVTYSSEEEKEEQMLSEQDDSEWEQLPPELREASPSHFIDSERETESTSASNERATEKKSEMIQIQRVQSASEDYSNFFFPLEVSLDPVPNSPRLEFGRSQQFRN</sequence>
<name>A0ACC2SMR5_9FUNG</name>
<evidence type="ECO:0000313" key="2">
    <source>
        <dbReference type="Proteomes" id="UP001165960"/>
    </source>
</evidence>
<comment type="caution">
    <text evidence="1">The sequence shown here is derived from an EMBL/GenBank/DDBJ whole genome shotgun (WGS) entry which is preliminary data.</text>
</comment>
<dbReference type="EMBL" id="QTSX02004774">
    <property type="protein sequence ID" value="KAJ9063655.1"/>
    <property type="molecule type" value="Genomic_DNA"/>
</dbReference>
<reference evidence="1" key="1">
    <citation type="submission" date="2022-04" db="EMBL/GenBank/DDBJ databases">
        <title>Genome of the entomopathogenic fungus Entomophthora muscae.</title>
        <authorList>
            <person name="Elya C."/>
            <person name="Lovett B.R."/>
            <person name="Lee E."/>
            <person name="Macias A.M."/>
            <person name="Hajek A.E."/>
            <person name="De Bivort B.L."/>
            <person name="Kasson M.T."/>
            <person name="De Fine Licht H.H."/>
            <person name="Stajich J.E."/>
        </authorList>
    </citation>
    <scope>NUCLEOTIDE SEQUENCE</scope>
    <source>
        <strain evidence="1">Berkeley</strain>
    </source>
</reference>
<gene>
    <name evidence="1" type="primary">NOT4_2</name>
    <name evidence="1" type="ORF">DSO57_1038655</name>
</gene>
<organism evidence="1 2">
    <name type="scientific">Entomophthora muscae</name>
    <dbReference type="NCBI Taxonomy" id="34485"/>
    <lineage>
        <taxon>Eukaryota</taxon>
        <taxon>Fungi</taxon>
        <taxon>Fungi incertae sedis</taxon>
        <taxon>Zoopagomycota</taxon>
        <taxon>Entomophthoromycotina</taxon>
        <taxon>Entomophthoromycetes</taxon>
        <taxon>Entomophthorales</taxon>
        <taxon>Entomophthoraceae</taxon>
        <taxon>Entomophthora</taxon>
    </lineage>
</organism>
<accession>A0ACC2SMR5</accession>
<keyword evidence="1" id="KW-0012">Acyltransferase</keyword>